<accession>A0A2G0E5T9</accession>
<dbReference type="EMBL" id="PCGC01000673">
    <property type="protein sequence ID" value="PHL19852.1"/>
    <property type="molecule type" value="Genomic_DNA"/>
</dbReference>
<organism evidence="1 2">
    <name type="scientific">Enterococcus faecium</name>
    <name type="common">Streptococcus faecium</name>
    <dbReference type="NCBI Taxonomy" id="1352"/>
    <lineage>
        <taxon>Bacteria</taxon>
        <taxon>Bacillati</taxon>
        <taxon>Bacillota</taxon>
        <taxon>Bacilli</taxon>
        <taxon>Lactobacillales</taxon>
        <taxon>Enterococcaceae</taxon>
        <taxon>Enterococcus</taxon>
    </lineage>
</organism>
<evidence type="ECO:0000313" key="2">
    <source>
        <dbReference type="Proteomes" id="UP000224303"/>
    </source>
</evidence>
<protein>
    <recommendedName>
        <fullName evidence="3">DUF1622 domain-containing protein</fullName>
    </recommendedName>
</protein>
<evidence type="ECO:0000313" key="1">
    <source>
        <dbReference type="EMBL" id="PHL19852.1"/>
    </source>
</evidence>
<gene>
    <name evidence="1" type="ORF">CQR37_17925</name>
</gene>
<sequence>AALVVIRTIISYFLNKEIGPVDVPNK</sequence>
<dbReference type="AlphaFoldDB" id="A0A2G0E5T9"/>
<name>A0A2G0E5T9_ENTFC</name>
<proteinExistence type="predicted"/>
<reference evidence="1 2" key="1">
    <citation type="submission" date="2017-10" db="EMBL/GenBank/DDBJ databases">
        <title>Draft genomes of the Enterococcus faecium isolated from human feces before and after Helicobacter pylori eradication therapy.</title>
        <authorList>
            <person name="Prianichniikov N.A."/>
            <person name="Glushchenko O.E."/>
            <person name="Malakhova M.V."/>
        </authorList>
    </citation>
    <scope>NUCLEOTIDE SEQUENCE [LARGE SCALE GENOMIC DNA]</scope>
    <source>
        <strain evidence="1 2">Hp_5-7</strain>
    </source>
</reference>
<evidence type="ECO:0008006" key="3">
    <source>
        <dbReference type="Google" id="ProtNLM"/>
    </source>
</evidence>
<feature type="non-terminal residue" evidence="1">
    <location>
        <position position="1"/>
    </location>
</feature>
<comment type="caution">
    <text evidence="1">The sequence shown here is derived from an EMBL/GenBank/DDBJ whole genome shotgun (WGS) entry which is preliminary data.</text>
</comment>
<dbReference type="Proteomes" id="UP000224303">
    <property type="component" value="Unassembled WGS sequence"/>
</dbReference>